<dbReference type="InterPro" id="IPR016174">
    <property type="entry name" value="Di-haem_cyt_TM"/>
</dbReference>
<accession>A0A3E1B4X2</accession>
<evidence type="ECO:0000313" key="10">
    <source>
        <dbReference type="Proteomes" id="UP000256748"/>
    </source>
</evidence>
<evidence type="ECO:0000256" key="3">
    <source>
        <dbReference type="ARBA" id="ARBA00022692"/>
    </source>
</evidence>
<sequence length="222" mass="25004">MGFGRRPTTDFGTVVFHWLTVAAVVWLLVTGLRIASDDPTSRWLALLDPVLQMNQLWLSHLLGGSILTCVSAAYISYMNRGAITRRVQLDRNRIFRLLTAQANWPTVNIVLYWLLYIALSVTIVSGWLLLDGLNLTILHLHFYVSLGVILFVPFHLWVQLRIGGVNQLMRVFRPAPLTKPAPALDLAELVADLLQAQKRERSKPTSGFRAPGRHSKDPDDDN</sequence>
<keyword evidence="3 7" id="KW-0812">Transmembrane</keyword>
<keyword evidence="4 7" id="KW-1133">Transmembrane helix</keyword>
<evidence type="ECO:0000256" key="5">
    <source>
        <dbReference type="ARBA" id="ARBA00023136"/>
    </source>
</evidence>
<dbReference type="GO" id="GO:0009055">
    <property type="term" value="F:electron transfer activity"/>
    <property type="evidence" value="ECO:0007669"/>
    <property type="project" value="InterPro"/>
</dbReference>
<proteinExistence type="predicted"/>
<dbReference type="GO" id="GO:0005886">
    <property type="term" value="C:plasma membrane"/>
    <property type="evidence" value="ECO:0007669"/>
    <property type="project" value="UniProtKB-SubCell"/>
</dbReference>
<dbReference type="AlphaFoldDB" id="A0A3E1B4X2"/>
<gene>
    <name evidence="9" type="ORF">B5K10_27190</name>
</gene>
<comment type="caution">
    <text evidence="9">The sequence shown here is derived from an EMBL/GenBank/DDBJ whole genome shotgun (WGS) entry which is preliminary data.</text>
</comment>
<dbReference type="Proteomes" id="UP000256748">
    <property type="component" value="Unassembled WGS sequence"/>
</dbReference>
<dbReference type="SUPFAM" id="SSF81342">
    <property type="entry name" value="Transmembrane di-heme cytochromes"/>
    <property type="match status" value="1"/>
</dbReference>
<dbReference type="EMBL" id="NAOO01000036">
    <property type="protein sequence ID" value="RFB85638.1"/>
    <property type="molecule type" value="Genomic_DNA"/>
</dbReference>
<feature type="transmembrane region" description="Helical" evidence="7">
    <location>
        <begin position="56"/>
        <end position="77"/>
    </location>
</feature>
<name>A0A3E1B4X2_RHILT</name>
<evidence type="ECO:0000256" key="1">
    <source>
        <dbReference type="ARBA" id="ARBA00004651"/>
    </source>
</evidence>
<dbReference type="InterPro" id="IPR011577">
    <property type="entry name" value="Cyt_b561_bac/Ni-Hgenase"/>
</dbReference>
<keyword evidence="2" id="KW-1003">Cell membrane</keyword>
<feature type="region of interest" description="Disordered" evidence="6">
    <location>
        <begin position="198"/>
        <end position="222"/>
    </location>
</feature>
<reference evidence="9 10" key="1">
    <citation type="submission" date="2017-03" db="EMBL/GenBank/DDBJ databases">
        <title>Genome analysis of Rhizobial strains effectives or ineffectives for nitrogen fixation isolated from bean seeds.</title>
        <authorList>
            <person name="Peralta H."/>
            <person name="Aguilar-Vera A."/>
            <person name="Mora Y."/>
            <person name="Vargas-Lagunas C."/>
            <person name="Girard L."/>
            <person name="Mora J."/>
        </authorList>
    </citation>
    <scope>NUCLEOTIDE SEQUENCE [LARGE SCALE GENOMIC DNA]</scope>
    <source>
        <strain evidence="9 10">CCGM5</strain>
    </source>
</reference>
<dbReference type="Pfam" id="PF01292">
    <property type="entry name" value="Ni_hydr_CYTB"/>
    <property type="match status" value="1"/>
</dbReference>
<evidence type="ECO:0000256" key="7">
    <source>
        <dbReference type="SAM" id="Phobius"/>
    </source>
</evidence>
<feature type="domain" description="Cytochrome b561 bacterial/Ni-hydrogenase" evidence="8">
    <location>
        <begin position="10"/>
        <end position="160"/>
    </location>
</feature>
<comment type="subcellular location">
    <subcellularLocation>
        <location evidence="1">Cell membrane</location>
        <topology evidence="1">Multi-pass membrane protein</topology>
    </subcellularLocation>
</comment>
<evidence type="ECO:0000313" key="9">
    <source>
        <dbReference type="EMBL" id="RFB85638.1"/>
    </source>
</evidence>
<organism evidence="9 10">
    <name type="scientific">Rhizobium leguminosarum bv. trifolii</name>
    <dbReference type="NCBI Taxonomy" id="386"/>
    <lineage>
        <taxon>Bacteria</taxon>
        <taxon>Pseudomonadati</taxon>
        <taxon>Pseudomonadota</taxon>
        <taxon>Alphaproteobacteria</taxon>
        <taxon>Hyphomicrobiales</taxon>
        <taxon>Rhizobiaceae</taxon>
        <taxon>Rhizobium/Agrobacterium group</taxon>
        <taxon>Rhizobium</taxon>
    </lineage>
</organism>
<evidence type="ECO:0000259" key="8">
    <source>
        <dbReference type="Pfam" id="PF01292"/>
    </source>
</evidence>
<dbReference type="GO" id="GO:0022904">
    <property type="term" value="P:respiratory electron transport chain"/>
    <property type="evidence" value="ECO:0007669"/>
    <property type="project" value="InterPro"/>
</dbReference>
<dbReference type="RefSeq" id="WP_116275675.1">
    <property type="nucleotide sequence ID" value="NZ_KZ859527.1"/>
</dbReference>
<feature type="transmembrane region" description="Helical" evidence="7">
    <location>
        <begin position="110"/>
        <end position="130"/>
    </location>
</feature>
<evidence type="ECO:0000256" key="4">
    <source>
        <dbReference type="ARBA" id="ARBA00022989"/>
    </source>
</evidence>
<evidence type="ECO:0000256" key="2">
    <source>
        <dbReference type="ARBA" id="ARBA00022475"/>
    </source>
</evidence>
<evidence type="ECO:0000256" key="6">
    <source>
        <dbReference type="SAM" id="MobiDB-lite"/>
    </source>
</evidence>
<dbReference type="Gene3D" id="1.20.950.20">
    <property type="entry name" value="Transmembrane di-heme cytochromes, Chain C"/>
    <property type="match status" value="1"/>
</dbReference>
<keyword evidence="5 7" id="KW-0472">Membrane</keyword>
<feature type="transmembrane region" description="Helical" evidence="7">
    <location>
        <begin position="12"/>
        <end position="36"/>
    </location>
</feature>
<protein>
    <recommendedName>
        <fullName evidence="8">Cytochrome b561 bacterial/Ni-hydrogenase domain-containing protein</fullName>
    </recommendedName>
</protein>
<feature type="transmembrane region" description="Helical" evidence="7">
    <location>
        <begin position="142"/>
        <end position="160"/>
    </location>
</feature>